<sequence>MKLKYEFNIANKNLTFHFTENNEKVLDLELTSSAKLILKKLDQREVNYDEDNHILCCWKYSKVTSRKNGNRSRSKRPRYIY</sequence>
<name>A0A9W6D9L0_9CLOT</name>
<dbReference type="Proteomes" id="UP001057868">
    <property type="component" value="Unassembled WGS sequence"/>
</dbReference>
<reference evidence="1" key="1">
    <citation type="journal article" date="2023" name="Int. J. Syst. Evol. Microbiol.">
        <title>&lt;i&gt;Clostridium folliculivorans&lt;/i&gt; sp. nov., isolated from soil samples of an organic paddy in Japan.</title>
        <authorList>
            <person name="Tazawa J."/>
            <person name="Kobayashi H."/>
            <person name="Tanizawa Y."/>
            <person name="Uchino A."/>
            <person name="Tanaka F."/>
            <person name="Urashima Y."/>
            <person name="Miura S."/>
            <person name="Sakamoto M."/>
            <person name="Ohkuma M."/>
            <person name="Tohno M."/>
        </authorList>
    </citation>
    <scope>NUCLEOTIDE SEQUENCE</scope>
    <source>
        <strain evidence="1">D1-1</strain>
    </source>
</reference>
<protein>
    <recommendedName>
        <fullName evidence="3">DUF2283 domain-containing protein</fullName>
    </recommendedName>
</protein>
<organism evidence="1 2">
    <name type="scientific">Clostridium folliculivorans</name>
    <dbReference type="NCBI Taxonomy" id="2886038"/>
    <lineage>
        <taxon>Bacteria</taxon>
        <taxon>Bacillati</taxon>
        <taxon>Bacillota</taxon>
        <taxon>Clostridia</taxon>
        <taxon>Eubacteriales</taxon>
        <taxon>Clostridiaceae</taxon>
        <taxon>Clostridium</taxon>
    </lineage>
</organism>
<evidence type="ECO:0000313" key="1">
    <source>
        <dbReference type="EMBL" id="GKU24254.1"/>
    </source>
</evidence>
<gene>
    <name evidence="1" type="ORF">CFOLD11_10800</name>
</gene>
<proteinExistence type="predicted"/>
<keyword evidence="2" id="KW-1185">Reference proteome</keyword>
<comment type="caution">
    <text evidence="1">The sequence shown here is derived from an EMBL/GenBank/DDBJ whole genome shotgun (WGS) entry which is preliminary data.</text>
</comment>
<evidence type="ECO:0008006" key="3">
    <source>
        <dbReference type="Google" id="ProtNLM"/>
    </source>
</evidence>
<dbReference type="EMBL" id="BQXY01000001">
    <property type="protein sequence ID" value="GKU24254.1"/>
    <property type="molecule type" value="Genomic_DNA"/>
</dbReference>
<accession>A0A9W6D9L0</accession>
<dbReference type="AlphaFoldDB" id="A0A9W6D9L0"/>
<evidence type="ECO:0000313" key="2">
    <source>
        <dbReference type="Proteomes" id="UP001057868"/>
    </source>
</evidence>